<sequence>MSYSTQKQLYNNPFGLLYSNCCLVNPQKCYITSLVYTVNQYNQQDNEVLTEAIKEELESVSFFYPSFSLNEKGKRDYNGIITIELRYPFPDNSMVMDMVRNKLTKNKNVYIISYSITNDSLLLFFKSTNSNPSLHDKVGAVIANTLRQQIDNCHDLKIYAANEKCYYPSDPSSFINYNSTPFLFKYQEKGALYNGRTNWENYNLYSCLRNRNINKLRNGDEYEYKMFFSLCRIYNIPLEIAIQFLKNNHINVDVKRAYQLFEHYLFIKNYLDFKSNFKSKKYHA</sequence>
<gene>
    <name evidence="1" type="ORF">HHU12_01310</name>
</gene>
<reference evidence="1 2" key="1">
    <citation type="submission" date="2020-04" db="EMBL/GenBank/DDBJ databases">
        <title>Flammeovirga sp. SR4, a novel species isolated from seawater.</title>
        <authorList>
            <person name="Wang X."/>
        </authorList>
    </citation>
    <scope>NUCLEOTIDE SEQUENCE [LARGE SCALE GENOMIC DNA]</scope>
    <source>
        <strain evidence="1 2">ATCC 23126</strain>
    </source>
</reference>
<dbReference type="RefSeq" id="WP_169654335.1">
    <property type="nucleotide sequence ID" value="NZ_JABANE010000002.1"/>
</dbReference>
<dbReference type="AlphaFoldDB" id="A0A7X9RSY2"/>
<comment type="caution">
    <text evidence="1">The sequence shown here is derived from an EMBL/GenBank/DDBJ whole genome shotgun (WGS) entry which is preliminary data.</text>
</comment>
<dbReference type="Proteomes" id="UP000576082">
    <property type="component" value="Unassembled WGS sequence"/>
</dbReference>
<evidence type="ECO:0000313" key="2">
    <source>
        <dbReference type="Proteomes" id="UP000576082"/>
    </source>
</evidence>
<evidence type="ECO:0000313" key="1">
    <source>
        <dbReference type="EMBL" id="NME66589.1"/>
    </source>
</evidence>
<name>A0A7X9RSY2_9BACT</name>
<accession>A0A7X9RSY2</accession>
<keyword evidence="2" id="KW-1185">Reference proteome</keyword>
<dbReference type="EMBL" id="JABANE010000002">
    <property type="protein sequence ID" value="NME66589.1"/>
    <property type="molecule type" value="Genomic_DNA"/>
</dbReference>
<proteinExistence type="predicted"/>
<organism evidence="1 2">
    <name type="scientific">Flammeovirga aprica JL-4</name>
    <dbReference type="NCBI Taxonomy" id="694437"/>
    <lineage>
        <taxon>Bacteria</taxon>
        <taxon>Pseudomonadati</taxon>
        <taxon>Bacteroidota</taxon>
        <taxon>Cytophagia</taxon>
        <taxon>Cytophagales</taxon>
        <taxon>Flammeovirgaceae</taxon>
        <taxon>Flammeovirga</taxon>
    </lineage>
</organism>
<protein>
    <submittedName>
        <fullName evidence="1">Uncharacterized protein</fullName>
    </submittedName>
</protein>